<dbReference type="Pfam" id="PF19279">
    <property type="entry name" value="YegS_C"/>
    <property type="match status" value="1"/>
</dbReference>
<dbReference type="PANTHER" id="PTHR12358">
    <property type="entry name" value="SPHINGOSINE KINASE"/>
    <property type="match status" value="1"/>
</dbReference>
<evidence type="ECO:0000256" key="6">
    <source>
        <dbReference type="ARBA" id="ARBA00022679"/>
    </source>
</evidence>
<dbReference type="GO" id="GO:0046872">
    <property type="term" value="F:metal ion binding"/>
    <property type="evidence" value="ECO:0007669"/>
    <property type="project" value="UniProtKB-KW"/>
</dbReference>
<reference evidence="17" key="1">
    <citation type="submission" date="2016-10" db="EMBL/GenBank/DDBJ databases">
        <authorList>
            <person name="Varghese N."/>
            <person name="Submissions S."/>
        </authorList>
    </citation>
    <scope>NUCLEOTIDE SEQUENCE [LARGE SCALE GENOMIC DNA]</scope>
    <source>
        <strain evidence="17">DSM 45789</strain>
    </source>
</reference>
<dbReference type="SUPFAM" id="SSF111331">
    <property type="entry name" value="NAD kinase/diacylglycerol kinase-like"/>
    <property type="match status" value="1"/>
</dbReference>
<keyword evidence="13" id="KW-0594">Phospholipid biosynthesis</keyword>
<dbReference type="InterPro" id="IPR016064">
    <property type="entry name" value="NAD/diacylglycerol_kinase_sf"/>
</dbReference>
<dbReference type="EC" id="2.7.1.107" evidence="4"/>
<organism evidence="16 17">
    <name type="scientific">Marininema halotolerans</name>
    <dbReference type="NCBI Taxonomy" id="1155944"/>
    <lineage>
        <taxon>Bacteria</taxon>
        <taxon>Bacillati</taxon>
        <taxon>Bacillota</taxon>
        <taxon>Bacilli</taxon>
        <taxon>Bacillales</taxon>
        <taxon>Thermoactinomycetaceae</taxon>
        <taxon>Marininema</taxon>
    </lineage>
</organism>
<sequence length="294" mass="32449">MIVFIVNPISGKGKARKMWPVLEHHLQQKNVSYQWYFTERPGHGIELAQQAALDQAEIVVAVGGDGTVHEVANGISGFDTILGYIPLGSGNDYARAQSIPWNPIAALERILAQRTTLRDTADFIGTEKNEGRMVNTAGIGFDGSVTKWVNQFPLKKWLGKLSYVVGVLRVLGRFRPTAVTIHVDGKEHHFQKTWLIAVANIPYYGGGMKICPDASDQDGLLDICVVDGISKGMLLFMFPRVFLGNHIQHPAVHIFQARQVRIEAKHDLMVQIDGESKGKTPIEFTVNPSSLRAG</sequence>
<keyword evidence="10" id="KW-0067">ATP-binding</keyword>
<dbReference type="InterPro" id="IPR045540">
    <property type="entry name" value="YegS/DAGK_C"/>
</dbReference>
<dbReference type="GO" id="GO:0005886">
    <property type="term" value="C:plasma membrane"/>
    <property type="evidence" value="ECO:0007669"/>
    <property type="project" value="TreeGrafter"/>
</dbReference>
<evidence type="ECO:0000256" key="7">
    <source>
        <dbReference type="ARBA" id="ARBA00022723"/>
    </source>
</evidence>
<dbReference type="SMART" id="SM00046">
    <property type="entry name" value="DAGKc"/>
    <property type="match status" value="1"/>
</dbReference>
<evidence type="ECO:0000256" key="11">
    <source>
        <dbReference type="ARBA" id="ARBA00022842"/>
    </source>
</evidence>
<evidence type="ECO:0000256" key="12">
    <source>
        <dbReference type="ARBA" id="ARBA00023098"/>
    </source>
</evidence>
<comment type="cofactor">
    <cofactor evidence="1">
        <name>Mg(2+)</name>
        <dbReference type="ChEBI" id="CHEBI:18420"/>
    </cofactor>
</comment>
<name>A0A1I6PAD9_9BACL</name>
<dbReference type="InterPro" id="IPR050187">
    <property type="entry name" value="Lipid_Phosphate_FormReg"/>
</dbReference>
<protein>
    <recommendedName>
        <fullName evidence="4">diacylglycerol kinase (ATP)</fullName>
        <ecNumber evidence="4">2.7.1.107</ecNumber>
    </recommendedName>
</protein>
<evidence type="ECO:0000256" key="14">
    <source>
        <dbReference type="ARBA" id="ARBA00023264"/>
    </source>
</evidence>
<evidence type="ECO:0000256" key="4">
    <source>
        <dbReference type="ARBA" id="ARBA00012133"/>
    </source>
</evidence>
<feature type="domain" description="DAGKc" evidence="15">
    <location>
        <begin position="1"/>
        <end position="127"/>
    </location>
</feature>
<evidence type="ECO:0000256" key="5">
    <source>
        <dbReference type="ARBA" id="ARBA00022516"/>
    </source>
</evidence>
<dbReference type="Gene3D" id="2.60.200.40">
    <property type="match status" value="1"/>
</dbReference>
<keyword evidence="11" id="KW-0460">Magnesium</keyword>
<keyword evidence="17" id="KW-1185">Reference proteome</keyword>
<dbReference type="InterPro" id="IPR001206">
    <property type="entry name" value="Diacylglycerol_kinase_cat_dom"/>
</dbReference>
<comment type="similarity">
    <text evidence="3">Belongs to the eukaryotic diacylglycerol kinase family.</text>
</comment>
<evidence type="ECO:0000256" key="1">
    <source>
        <dbReference type="ARBA" id="ARBA00001946"/>
    </source>
</evidence>
<dbReference type="Proteomes" id="UP000198660">
    <property type="component" value="Unassembled WGS sequence"/>
</dbReference>
<dbReference type="GO" id="GO:0004143">
    <property type="term" value="F:ATP-dependent diacylglycerol kinase activity"/>
    <property type="evidence" value="ECO:0007669"/>
    <property type="project" value="UniProtKB-EC"/>
</dbReference>
<dbReference type="Gene3D" id="3.40.50.10330">
    <property type="entry name" value="Probable inorganic polyphosphate/atp-NAD kinase, domain 1"/>
    <property type="match status" value="1"/>
</dbReference>
<accession>A0A1I6PAD9</accession>
<dbReference type="NCBIfam" id="TIGR00147">
    <property type="entry name" value="YegS/Rv2252/BmrU family lipid kinase"/>
    <property type="match status" value="1"/>
</dbReference>
<dbReference type="RefSeq" id="WP_091833202.1">
    <property type="nucleotide sequence ID" value="NZ_FPAA01000001.1"/>
</dbReference>
<evidence type="ECO:0000313" key="16">
    <source>
        <dbReference type="EMBL" id="SFS37146.1"/>
    </source>
</evidence>
<keyword evidence="6" id="KW-0808">Transferase</keyword>
<dbReference type="InterPro" id="IPR005218">
    <property type="entry name" value="Diacylglycerol/lipid_kinase"/>
</dbReference>
<evidence type="ECO:0000256" key="9">
    <source>
        <dbReference type="ARBA" id="ARBA00022777"/>
    </source>
</evidence>
<keyword evidence="5" id="KW-0444">Lipid biosynthesis</keyword>
<dbReference type="PROSITE" id="PS50146">
    <property type="entry name" value="DAGK"/>
    <property type="match status" value="1"/>
</dbReference>
<dbReference type="Pfam" id="PF00781">
    <property type="entry name" value="DAGK_cat"/>
    <property type="match status" value="1"/>
</dbReference>
<dbReference type="GO" id="GO:0005524">
    <property type="term" value="F:ATP binding"/>
    <property type="evidence" value="ECO:0007669"/>
    <property type="project" value="UniProtKB-KW"/>
</dbReference>
<evidence type="ECO:0000256" key="8">
    <source>
        <dbReference type="ARBA" id="ARBA00022741"/>
    </source>
</evidence>
<dbReference type="AlphaFoldDB" id="A0A1I6PAD9"/>
<proteinExistence type="inferred from homology"/>
<evidence type="ECO:0000256" key="2">
    <source>
        <dbReference type="ARBA" id="ARBA00005983"/>
    </source>
</evidence>
<dbReference type="GO" id="GO:0008654">
    <property type="term" value="P:phospholipid biosynthetic process"/>
    <property type="evidence" value="ECO:0007669"/>
    <property type="project" value="UniProtKB-KW"/>
</dbReference>
<dbReference type="PANTHER" id="PTHR12358:SF106">
    <property type="entry name" value="LIPID KINASE YEGS"/>
    <property type="match status" value="1"/>
</dbReference>
<gene>
    <name evidence="16" type="ORF">SAMN05444972_101462</name>
</gene>
<evidence type="ECO:0000259" key="15">
    <source>
        <dbReference type="PROSITE" id="PS50146"/>
    </source>
</evidence>
<evidence type="ECO:0000256" key="3">
    <source>
        <dbReference type="ARBA" id="ARBA00009280"/>
    </source>
</evidence>
<keyword evidence="12" id="KW-0443">Lipid metabolism</keyword>
<evidence type="ECO:0000313" key="17">
    <source>
        <dbReference type="Proteomes" id="UP000198660"/>
    </source>
</evidence>
<comment type="similarity">
    <text evidence="2">Belongs to the diacylglycerol/lipid kinase family.</text>
</comment>
<evidence type="ECO:0000256" key="10">
    <source>
        <dbReference type="ARBA" id="ARBA00022840"/>
    </source>
</evidence>
<dbReference type="EMBL" id="FPAA01000001">
    <property type="protein sequence ID" value="SFS37146.1"/>
    <property type="molecule type" value="Genomic_DNA"/>
</dbReference>
<dbReference type="OrthoDB" id="9786026at2"/>
<keyword evidence="7" id="KW-0479">Metal-binding</keyword>
<dbReference type="SMART" id="SM00045">
    <property type="entry name" value="DAGKa"/>
    <property type="match status" value="1"/>
</dbReference>
<evidence type="ECO:0000256" key="13">
    <source>
        <dbReference type="ARBA" id="ARBA00023209"/>
    </source>
</evidence>
<dbReference type="GO" id="GO:0007200">
    <property type="term" value="P:phospholipase C-activating G protein-coupled receptor signaling pathway"/>
    <property type="evidence" value="ECO:0007669"/>
    <property type="project" value="InterPro"/>
</dbReference>
<keyword evidence="14" id="KW-1208">Phospholipid metabolism</keyword>
<dbReference type="InterPro" id="IPR017438">
    <property type="entry name" value="ATP-NAD_kinase_N"/>
</dbReference>
<keyword evidence="9 16" id="KW-0418">Kinase</keyword>
<keyword evidence="8" id="KW-0547">Nucleotide-binding</keyword>
<dbReference type="InterPro" id="IPR000756">
    <property type="entry name" value="Diacylglycerol_kin_accessory"/>
</dbReference>